<name>A0A9N7TSU0_PLEPL</name>
<gene>
    <name evidence="2" type="ORF">PLEPLA_LOCUS5806</name>
</gene>
<sequence length="117" mass="12287">MERAEDEDTNERGEGEEPGRDRPRSSGAPSHPTTGLADEVHVESYQFSTAEGKPADEVVENGSGGGDCCSTATRTLLAGGWVHLSFLKIVKVAIIEQPEVPGLQPGDILHMSEGGSG</sequence>
<comment type="caution">
    <text evidence="2">The sequence shown here is derived from an EMBL/GenBank/DDBJ whole genome shotgun (WGS) entry which is preliminary data.</text>
</comment>
<proteinExistence type="predicted"/>
<dbReference type="EMBL" id="CADEAL010000296">
    <property type="protein sequence ID" value="CAB1417984.1"/>
    <property type="molecule type" value="Genomic_DNA"/>
</dbReference>
<feature type="compositionally biased region" description="Basic and acidic residues" evidence="1">
    <location>
        <begin position="10"/>
        <end position="24"/>
    </location>
</feature>
<organism evidence="2 3">
    <name type="scientific">Pleuronectes platessa</name>
    <name type="common">European plaice</name>
    <dbReference type="NCBI Taxonomy" id="8262"/>
    <lineage>
        <taxon>Eukaryota</taxon>
        <taxon>Metazoa</taxon>
        <taxon>Chordata</taxon>
        <taxon>Craniata</taxon>
        <taxon>Vertebrata</taxon>
        <taxon>Euteleostomi</taxon>
        <taxon>Actinopterygii</taxon>
        <taxon>Neopterygii</taxon>
        <taxon>Teleostei</taxon>
        <taxon>Neoteleostei</taxon>
        <taxon>Acanthomorphata</taxon>
        <taxon>Carangaria</taxon>
        <taxon>Pleuronectiformes</taxon>
        <taxon>Pleuronectoidei</taxon>
        <taxon>Pleuronectidae</taxon>
        <taxon>Pleuronectes</taxon>
    </lineage>
</organism>
<protein>
    <submittedName>
        <fullName evidence="2">Uncharacterized protein</fullName>
    </submittedName>
</protein>
<accession>A0A9N7TSU0</accession>
<evidence type="ECO:0000256" key="1">
    <source>
        <dbReference type="SAM" id="MobiDB-lite"/>
    </source>
</evidence>
<evidence type="ECO:0000313" key="3">
    <source>
        <dbReference type="Proteomes" id="UP001153269"/>
    </source>
</evidence>
<feature type="region of interest" description="Disordered" evidence="1">
    <location>
        <begin position="1"/>
        <end position="66"/>
    </location>
</feature>
<dbReference type="Proteomes" id="UP001153269">
    <property type="component" value="Unassembled WGS sequence"/>
</dbReference>
<dbReference type="AlphaFoldDB" id="A0A9N7TSU0"/>
<keyword evidence="3" id="KW-1185">Reference proteome</keyword>
<reference evidence="2" key="1">
    <citation type="submission" date="2020-03" db="EMBL/GenBank/DDBJ databases">
        <authorList>
            <person name="Weist P."/>
        </authorList>
    </citation>
    <scope>NUCLEOTIDE SEQUENCE</scope>
</reference>
<evidence type="ECO:0000313" key="2">
    <source>
        <dbReference type="EMBL" id="CAB1417984.1"/>
    </source>
</evidence>